<protein>
    <recommendedName>
        <fullName evidence="4">Lipoprotein</fullName>
    </recommendedName>
</protein>
<dbReference type="PROSITE" id="PS51257">
    <property type="entry name" value="PROKAR_LIPOPROTEIN"/>
    <property type="match status" value="1"/>
</dbReference>
<evidence type="ECO:0000313" key="2">
    <source>
        <dbReference type="EMBL" id="MBB4661637.1"/>
    </source>
</evidence>
<evidence type="ECO:0008006" key="4">
    <source>
        <dbReference type="Google" id="ProtNLM"/>
    </source>
</evidence>
<dbReference type="RefSeq" id="WP_183339959.1">
    <property type="nucleotide sequence ID" value="NZ_JACHNU010000001.1"/>
</dbReference>
<feature type="chain" id="PRO_5038539308" description="Lipoprotein" evidence="1">
    <location>
        <begin position="26"/>
        <end position="100"/>
    </location>
</feature>
<proteinExistence type="predicted"/>
<organism evidence="2 3">
    <name type="scientific">Conexibacter arvalis</name>
    <dbReference type="NCBI Taxonomy" id="912552"/>
    <lineage>
        <taxon>Bacteria</taxon>
        <taxon>Bacillati</taxon>
        <taxon>Actinomycetota</taxon>
        <taxon>Thermoleophilia</taxon>
        <taxon>Solirubrobacterales</taxon>
        <taxon>Conexibacteraceae</taxon>
        <taxon>Conexibacter</taxon>
    </lineage>
</organism>
<dbReference type="Proteomes" id="UP000585272">
    <property type="component" value="Unassembled WGS sequence"/>
</dbReference>
<keyword evidence="3" id="KW-1185">Reference proteome</keyword>
<reference evidence="2 3" key="1">
    <citation type="submission" date="2020-08" db="EMBL/GenBank/DDBJ databases">
        <title>Genomic Encyclopedia of Archaeal and Bacterial Type Strains, Phase II (KMG-II): from individual species to whole genera.</title>
        <authorList>
            <person name="Goeker M."/>
        </authorList>
    </citation>
    <scope>NUCLEOTIDE SEQUENCE [LARGE SCALE GENOMIC DNA]</scope>
    <source>
        <strain evidence="2 3">DSM 23288</strain>
    </source>
</reference>
<dbReference type="EMBL" id="JACHNU010000001">
    <property type="protein sequence ID" value="MBB4661637.1"/>
    <property type="molecule type" value="Genomic_DNA"/>
</dbReference>
<accession>A0A840I9P3</accession>
<gene>
    <name evidence="2" type="ORF">BDZ31_001210</name>
</gene>
<keyword evidence="1" id="KW-0732">Signal</keyword>
<dbReference type="AlphaFoldDB" id="A0A840I9P3"/>
<comment type="caution">
    <text evidence="2">The sequence shown here is derived from an EMBL/GenBank/DDBJ whole genome shotgun (WGS) entry which is preliminary data.</text>
</comment>
<feature type="signal peptide" evidence="1">
    <location>
        <begin position="1"/>
        <end position="25"/>
    </location>
</feature>
<evidence type="ECO:0000313" key="3">
    <source>
        <dbReference type="Proteomes" id="UP000585272"/>
    </source>
</evidence>
<name>A0A840I9P3_9ACTN</name>
<sequence>MARRALPLLLIAALAIGGCASGTPADLDADQKQARVELLRAAGEFDDHELARFCPGLYPRDFLTNEDDYPREDEDHRNPRITPELRALAGQAGCDVPSPE</sequence>
<evidence type="ECO:0000256" key="1">
    <source>
        <dbReference type="SAM" id="SignalP"/>
    </source>
</evidence>